<dbReference type="SUPFAM" id="SSF53335">
    <property type="entry name" value="S-adenosyl-L-methionine-dependent methyltransferases"/>
    <property type="match status" value="1"/>
</dbReference>
<dbReference type="Proteomes" id="UP000306145">
    <property type="component" value="Unassembled WGS sequence"/>
</dbReference>
<dbReference type="Pfam" id="PF13847">
    <property type="entry name" value="Methyltransf_31"/>
    <property type="match status" value="1"/>
</dbReference>
<dbReference type="OrthoDB" id="474235at2"/>
<evidence type="ECO:0000313" key="2">
    <source>
        <dbReference type="EMBL" id="TNH22691.1"/>
    </source>
</evidence>
<keyword evidence="3" id="KW-1185">Reference proteome</keyword>
<dbReference type="GO" id="GO:0032259">
    <property type="term" value="P:methylation"/>
    <property type="evidence" value="ECO:0007669"/>
    <property type="project" value="UniProtKB-KW"/>
</dbReference>
<protein>
    <submittedName>
        <fullName evidence="2">Methyltransferase domain-containing protein</fullName>
    </submittedName>
</protein>
<dbReference type="RefSeq" id="WP_139587497.1">
    <property type="nucleotide sequence ID" value="NZ_VDFY01000257.1"/>
</dbReference>
<gene>
    <name evidence="2" type="ORF">FHG89_28520</name>
</gene>
<dbReference type="EMBL" id="VDFY01000257">
    <property type="protein sequence ID" value="TNH22691.1"/>
    <property type="molecule type" value="Genomic_DNA"/>
</dbReference>
<dbReference type="InterPro" id="IPR029063">
    <property type="entry name" value="SAM-dependent_MTases_sf"/>
</dbReference>
<dbReference type="CDD" id="cd02440">
    <property type="entry name" value="AdoMet_MTases"/>
    <property type="match status" value="1"/>
</dbReference>
<proteinExistence type="predicted"/>
<organism evidence="2 3">
    <name type="scientific">Micromonospora orduensis</name>
    <dbReference type="NCBI Taxonomy" id="1420891"/>
    <lineage>
        <taxon>Bacteria</taxon>
        <taxon>Bacillati</taxon>
        <taxon>Actinomycetota</taxon>
        <taxon>Actinomycetes</taxon>
        <taxon>Micromonosporales</taxon>
        <taxon>Micromonosporaceae</taxon>
        <taxon>Micromonospora</taxon>
    </lineage>
</organism>
<dbReference type="InterPro" id="IPR025714">
    <property type="entry name" value="Methyltranfer_dom"/>
</dbReference>
<sequence>MADNSIQVVEFREAEQLRAWQDFHLSTMPQLISSMHLCQAVFAMLDTGLLDRLHNGQHRPEDGLLDDLDERMGPGFLRYLVIRGVLEERPGGVFLTRLGELLTSDVSLARLGIYVGAYGPVTSRMSDLLAGRVTYGKDVDRNGGPLGEHCAKLFAIFHTPVVLAAMRGRGVSRILDVGCGGGQLLVDACLRDEDLTGVGLDISPEAVEVARELARRAGVDSRVEFAVADGFAPETWPDSAFTADGLCSVSALHEHFRDGEQAVVDILDTYATVLPEQKILLVGEPEMLYVDSENHDDFFLVHLLSGQGLPRDRSAWLSVFEKTRLQCRRIYSRPGAGPRICFYDLAPRLP</sequence>
<reference evidence="2 3" key="1">
    <citation type="submission" date="2019-06" db="EMBL/GenBank/DDBJ databases">
        <title>Micromonospora ordensis sp. nov., isolated from deep marine sediment.</title>
        <authorList>
            <person name="Veyisoglu A."/>
            <person name="Carro L."/>
            <person name="Klenk H.-P."/>
            <person name="Sahin N."/>
        </authorList>
    </citation>
    <scope>NUCLEOTIDE SEQUENCE [LARGE SCALE GENOMIC DNA]</scope>
    <source>
        <strain evidence="2 3">S2509</strain>
    </source>
</reference>
<accession>A0A5C4QIA7</accession>
<keyword evidence="2" id="KW-0808">Transferase</keyword>
<dbReference type="Gene3D" id="3.40.50.150">
    <property type="entry name" value="Vaccinia Virus protein VP39"/>
    <property type="match status" value="1"/>
</dbReference>
<dbReference type="GO" id="GO:0008168">
    <property type="term" value="F:methyltransferase activity"/>
    <property type="evidence" value="ECO:0007669"/>
    <property type="project" value="UniProtKB-KW"/>
</dbReference>
<comment type="caution">
    <text evidence="2">The sequence shown here is derived from an EMBL/GenBank/DDBJ whole genome shotgun (WGS) entry which is preliminary data.</text>
</comment>
<dbReference type="AlphaFoldDB" id="A0A5C4QIA7"/>
<evidence type="ECO:0000259" key="1">
    <source>
        <dbReference type="Pfam" id="PF13847"/>
    </source>
</evidence>
<name>A0A5C4QIA7_9ACTN</name>
<feature type="domain" description="Methyltransferase" evidence="1">
    <location>
        <begin position="173"/>
        <end position="241"/>
    </location>
</feature>
<keyword evidence="2" id="KW-0489">Methyltransferase</keyword>
<evidence type="ECO:0000313" key="3">
    <source>
        <dbReference type="Proteomes" id="UP000306145"/>
    </source>
</evidence>